<feature type="signal peptide" evidence="7">
    <location>
        <begin position="1"/>
        <end position="25"/>
    </location>
</feature>
<dbReference type="Gene3D" id="3.40.50.1980">
    <property type="entry name" value="Nitrogenase molybdenum iron protein domain"/>
    <property type="match status" value="2"/>
</dbReference>
<feature type="chain" id="PRO_5032746606" evidence="7">
    <location>
        <begin position="26"/>
        <end position="297"/>
    </location>
</feature>
<dbReference type="PANTHER" id="PTHR42953:SF1">
    <property type="entry name" value="METAL-BINDING PROTEIN HI_0362-RELATED"/>
    <property type="match status" value="1"/>
</dbReference>
<evidence type="ECO:0000256" key="3">
    <source>
        <dbReference type="ARBA" id="ARBA00022448"/>
    </source>
</evidence>
<dbReference type="InterPro" id="IPR050492">
    <property type="entry name" value="Bact_metal-bind_prot9"/>
</dbReference>
<dbReference type="PRINTS" id="PR00690">
    <property type="entry name" value="ADHESNFAMILY"/>
</dbReference>
<dbReference type="AlphaFoldDB" id="A0A843YKM6"/>
<dbReference type="GO" id="GO:0030001">
    <property type="term" value="P:metal ion transport"/>
    <property type="evidence" value="ECO:0007669"/>
    <property type="project" value="InterPro"/>
</dbReference>
<dbReference type="SUPFAM" id="SSF53807">
    <property type="entry name" value="Helical backbone' metal receptor"/>
    <property type="match status" value="1"/>
</dbReference>
<evidence type="ECO:0000313" key="8">
    <source>
        <dbReference type="EMBL" id="MQQ09812.1"/>
    </source>
</evidence>
<evidence type="ECO:0000256" key="2">
    <source>
        <dbReference type="ARBA" id="ARBA00011028"/>
    </source>
</evidence>
<protein>
    <submittedName>
        <fullName evidence="8">Metal ABC transporter substrate-binding protein</fullName>
    </submittedName>
</protein>
<dbReference type="GO" id="GO:0007155">
    <property type="term" value="P:cell adhesion"/>
    <property type="evidence" value="ECO:0007669"/>
    <property type="project" value="InterPro"/>
</dbReference>
<evidence type="ECO:0000256" key="7">
    <source>
        <dbReference type="SAM" id="SignalP"/>
    </source>
</evidence>
<comment type="similarity">
    <text evidence="2 6">Belongs to the bacterial solute-binding protein 9 family.</text>
</comment>
<dbReference type="EMBL" id="WIBF01000010">
    <property type="protein sequence ID" value="MQQ09812.1"/>
    <property type="molecule type" value="Genomic_DNA"/>
</dbReference>
<evidence type="ECO:0000256" key="4">
    <source>
        <dbReference type="ARBA" id="ARBA00022723"/>
    </source>
</evidence>
<evidence type="ECO:0000256" key="5">
    <source>
        <dbReference type="ARBA" id="ARBA00022729"/>
    </source>
</evidence>
<keyword evidence="4" id="KW-0479">Metal-binding</keyword>
<dbReference type="GO" id="GO:0046872">
    <property type="term" value="F:metal ion binding"/>
    <property type="evidence" value="ECO:0007669"/>
    <property type="project" value="UniProtKB-KW"/>
</dbReference>
<dbReference type="InterPro" id="IPR006129">
    <property type="entry name" value="AdhesinB"/>
</dbReference>
<keyword evidence="5 7" id="KW-0732">Signal</keyword>
<reference evidence="8 9" key="1">
    <citation type="submission" date="2019-10" db="EMBL/GenBank/DDBJ databases">
        <title>Epibacterium sp. nov., isolated from seawater.</title>
        <authorList>
            <person name="Zhang X."/>
            <person name="Li N."/>
        </authorList>
    </citation>
    <scope>NUCLEOTIDE SEQUENCE [LARGE SCALE GENOMIC DNA]</scope>
    <source>
        <strain evidence="8 9">SM1979</strain>
    </source>
</reference>
<keyword evidence="3 6" id="KW-0813">Transport</keyword>
<proteinExistence type="inferred from homology"/>
<dbReference type="PRINTS" id="PR00691">
    <property type="entry name" value="ADHESINB"/>
</dbReference>
<comment type="subcellular location">
    <subcellularLocation>
        <location evidence="1">Cell envelope</location>
    </subcellularLocation>
</comment>
<sequence>MSFNKKITTGLASAVLALATLPAFAHDMKVVASFSILGDMVEQVVGEHADVTTIVGPDADAHVYQPSVADAKAVAEADVIFVNGLGFETWSDTLIAESGSDGAVFVATKGITPVLVEGEADPHAWNALTNGVIYVQNISAAMSEVMPDHAADFQANADAYIAQLTALDAKTKASLSQLDADARTVVTAHDAFGYLADAYGLNFLAPVGIDTEAEPSAKELAALIKQLREEKVAGLFVENITSPVLVQQIAEETGIKIGGRLFSDALSERGGPATSYLAMFQHNLDTLLAALTNKGSS</sequence>
<dbReference type="Pfam" id="PF01297">
    <property type="entry name" value="ZnuA"/>
    <property type="match status" value="1"/>
</dbReference>
<dbReference type="PANTHER" id="PTHR42953">
    <property type="entry name" value="HIGH-AFFINITY ZINC UPTAKE SYSTEM PROTEIN ZNUA-RELATED"/>
    <property type="match status" value="1"/>
</dbReference>
<evidence type="ECO:0000256" key="1">
    <source>
        <dbReference type="ARBA" id="ARBA00004196"/>
    </source>
</evidence>
<dbReference type="Proteomes" id="UP000444174">
    <property type="component" value="Unassembled WGS sequence"/>
</dbReference>
<evidence type="ECO:0000313" key="9">
    <source>
        <dbReference type="Proteomes" id="UP000444174"/>
    </source>
</evidence>
<dbReference type="InterPro" id="IPR006127">
    <property type="entry name" value="ZnuA-like"/>
</dbReference>
<dbReference type="GO" id="GO:0030313">
    <property type="term" value="C:cell envelope"/>
    <property type="evidence" value="ECO:0007669"/>
    <property type="project" value="UniProtKB-SubCell"/>
</dbReference>
<dbReference type="RefSeq" id="WP_153216786.1">
    <property type="nucleotide sequence ID" value="NZ_WIBF01000010.1"/>
</dbReference>
<accession>A0A843YKM6</accession>
<name>A0A843YKM6_9RHOB</name>
<evidence type="ECO:0000256" key="6">
    <source>
        <dbReference type="RuleBase" id="RU003512"/>
    </source>
</evidence>
<gene>
    <name evidence="8" type="ORF">GFB49_15205</name>
</gene>
<keyword evidence="9" id="KW-1185">Reference proteome</keyword>
<dbReference type="InterPro" id="IPR006128">
    <property type="entry name" value="Lipoprotein_PsaA-like"/>
</dbReference>
<comment type="caution">
    <text evidence="8">The sequence shown here is derived from an EMBL/GenBank/DDBJ whole genome shotgun (WGS) entry which is preliminary data.</text>
</comment>
<organism evidence="8 9">
    <name type="scientific">Tritonibacter litoralis</name>
    <dbReference type="NCBI Taxonomy" id="2662264"/>
    <lineage>
        <taxon>Bacteria</taxon>
        <taxon>Pseudomonadati</taxon>
        <taxon>Pseudomonadota</taxon>
        <taxon>Alphaproteobacteria</taxon>
        <taxon>Rhodobacterales</taxon>
        <taxon>Paracoccaceae</taxon>
        <taxon>Tritonibacter</taxon>
    </lineage>
</organism>